<evidence type="ECO:0000256" key="1">
    <source>
        <dbReference type="SAM" id="Phobius"/>
    </source>
</evidence>
<protein>
    <submittedName>
        <fullName evidence="2">Uncharacterized protein</fullName>
    </submittedName>
</protein>
<dbReference type="AlphaFoldDB" id="C6WG86"/>
<dbReference type="RefSeq" id="WP_015804735.1">
    <property type="nucleotide sequence ID" value="NC_013093.1"/>
</dbReference>
<dbReference type="EMBL" id="CP001630">
    <property type="protein sequence ID" value="ACU39850.1"/>
    <property type="molecule type" value="Genomic_DNA"/>
</dbReference>
<reference evidence="2 3" key="1">
    <citation type="journal article" date="2009" name="Stand. Genomic Sci.">
        <title>Complete genome sequence of Actinosynnema mirum type strain (101).</title>
        <authorList>
            <person name="Land M."/>
            <person name="Lapidus A."/>
            <person name="Mayilraj S."/>
            <person name="Chen F."/>
            <person name="Copeland A."/>
            <person name="Del Rio T.G."/>
            <person name="Nolan M."/>
            <person name="Lucas S."/>
            <person name="Tice H."/>
            <person name="Cheng J.F."/>
            <person name="Chertkov O."/>
            <person name="Bruce D."/>
            <person name="Goodwin L."/>
            <person name="Pitluck S."/>
            <person name="Rohde M."/>
            <person name="Goker M."/>
            <person name="Pati A."/>
            <person name="Ivanova N."/>
            <person name="Mavromatis K."/>
            <person name="Chen A."/>
            <person name="Palaniappan K."/>
            <person name="Hauser L."/>
            <person name="Chang Y.J."/>
            <person name="Jeffries C.C."/>
            <person name="Brettin T."/>
            <person name="Detter J.C."/>
            <person name="Han C."/>
            <person name="Chain P."/>
            <person name="Tindall B.J."/>
            <person name="Bristow J."/>
            <person name="Eisen J.A."/>
            <person name="Markowitz V."/>
            <person name="Hugenholtz P."/>
            <person name="Kyrpides N.C."/>
            <person name="Klenk H.P."/>
        </authorList>
    </citation>
    <scope>NUCLEOTIDE SEQUENCE [LARGE SCALE GENOMIC DNA]</scope>
    <source>
        <strain evidence="3">ATCC 29888 / DSM 43827 / JCM 3225 / NBRC 14064 / NCIMB 13271 / NRRL B-12336 / IMRU 3971 / 101</strain>
    </source>
</reference>
<sequence length="109" mass="11377">MPVGLSWWPWLHLLARDPREPPLRRSPVGLLLALPAVAWIFPPIVLPPLVLALVPHVRGGQPKALLATAAALSAAQVAPPGPSTPLLFAVSPTTAVQVVGLTARPDTAT</sequence>
<feature type="transmembrane region" description="Helical" evidence="1">
    <location>
        <begin position="28"/>
        <end position="54"/>
    </location>
</feature>
<dbReference type="KEGG" id="ami:Amir_6043"/>
<keyword evidence="3" id="KW-1185">Reference proteome</keyword>
<accession>C6WG86</accession>
<gene>
    <name evidence="2" type="ordered locus">Amir_6043</name>
</gene>
<keyword evidence="1" id="KW-0812">Transmembrane</keyword>
<keyword evidence="1" id="KW-0472">Membrane</keyword>
<dbReference type="Proteomes" id="UP000002213">
    <property type="component" value="Chromosome"/>
</dbReference>
<keyword evidence="1" id="KW-1133">Transmembrane helix</keyword>
<dbReference type="STRING" id="446462.Amir_6043"/>
<proteinExistence type="predicted"/>
<dbReference type="HOGENOM" id="CLU_2178192_0_0_11"/>
<organism evidence="2 3">
    <name type="scientific">Actinosynnema mirum (strain ATCC 29888 / DSM 43827 / JCM 3225 / NBRC 14064 / NCIMB 13271 / NRRL B-12336 / IMRU 3971 / 101)</name>
    <dbReference type="NCBI Taxonomy" id="446462"/>
    <lineage>
        <taxon>Bacteria</taxon>
        <taxon>Bacillati</taxon>
        <taxon>Actinomycetota</taxon>
        <taxon>Actinomycetes</taxon>
        <taxon>Pseudonocardiales</taxon>
        <taxon>Pseudonocardiaceae</taxon>
        <taxon>Actinosynnema</taxon>
    </lineage>
</organism>
<name>C6WG86_ACTMD</name>
<evidence type="ECO:0000313" key="3">
    <source>
        <dbReference type="Proteomes" id="UP000002213"/>
    </source>
</evidence>
<evidence type="ECO:0000313" key="2">
    <source>
        <dbReference type="EMBL" id="ACU39850.1"/>
    </source>
</evidence>